<protein>
    <submittedName>
        <fullName evidence="1">Uncharacterized protein</fullName>
    </submittedName>
</protein>
<reference evidence="1" key="2">
    <citation type="journal article" date="2015" name="Fish Shellfish Immunol.">
        <title>Early steps in the European eel (Anguilla anguilla)-Vibrio vulnificus interaction in the gills: Role of the RtxA13 toxin.</title>
        <authorList>
            <person name="Callol A."/>
            <person name="Pajuelo D."/>
            <person name="Ebbesson L."/>
            <person name="Teles M."/>
            <person name="MacKenzie S."/>
            <person name="Amaro C."/>
        </authorList>
    </citation>
    <scope>NUCLEOTIDE SEQUENCE</scope>
</reference>
<sequence length="108" mass="12207">MVEFSWNSRSTSMSKLHVVIHQVMPPTTLSKGDSPLMRALKYPAASNNSRISVSLTFCSSSSRVSTYKHVNTHSQYPCYMITWTYAVSFIKNKKAGKNPVKIPTYKRS</sequence>
<name>A0A0E9RAA2_ANGAN</name>
<reference evidence="1" key="1">
    <citation type="submission" date="2014-11" db="EMBL/GenBank/DDBJ databases">
        <authorList>
            <person name="Amaro Gonzalez C."/>
        </authorList>
    </citation>
    <scope>NUCLEOTIDE SEQUENCE</scope>
</reference>
<proteinExistence type="predicted"/>
<dbReference type="EMBL" id="GBXM01082486">
    <property type="protein sequence ID" value="JAH26091.1"/>
    <property type="molecule type" value="Transcribed_RNA"/>
</dbReference>
<dbReference type="AlphaFoldDB" id="A0A0E9RAA2"/>
<evidence type="ECO:0000313" key="1">
    <source>
        <dbReference type="EMBL" id="JAH26091.1"/>
    </source>
</evidence>
<accession>A0A0E9RAA2</accession>
<organism evidence="1">
    <name type="scientific">Anguilla anguilla</name>
    <name type="common">European freshwater eel</name>
    <name type="synonym">Muraena anguilla</name>
    <dbReference type="NCBI Taxonomy" id="7936"/>
    <lineage>
        <taxon>Eukaryota</taxon>
        <taxon>Metazoa</taxon>
        <taxon>Chordata</taxon>
        <taxon>Craniata</taxon>
        <taxon>Vertebrata</taxon>
        <taxon>Euteleostomi</taxon>
        <taxon>Actinopterygii</taxon>
        <taxon>Neopterygii</taxon>
        <taxon>Teleostei</taxon>
        <taxon>Anguilliformes</taxon>
        <taxon>Anguillidae</taxon>
        <taxon>Anguilla</taxon>
    </lineage>
</organism>